<dbReference type="InterPro" id="IPR049883">
    <property type="entry name" value="NOTCH1_EGF-like"/>
</dbReference>
<evidence type="ECO:0000256" key="1">
    <source>
        <dbReference type="ARBA" id="ARBA00022536"/>
    </source>
</evidence>
<dbReference type="GO" id="GO:0005509">
    <property type="term" value="F:calcium ion binding"/>
    <property type="evidence" value="ECO:0007669"/>
    <property type="project" value="InterPro"/>
</dbReference>
<keyword evidence="4" id="KW-1015">Disulfide bond</keyword>
<dbReference type="PANTHER" id="PTHR24034">
    <property type="entry name" value="EGF-LIKE DOMAIN-CONTAINING PROTEIN"/>
    <property type="match status" value="1"/>
</dbReference>
<dbReference type="PROSITE" id="PS50279">
    <property type="entry name" value="BPTI_KUNITZ_2"/>
    <property type="match status" value="1"/>
</dbReference>
<dbReference type="FunFam" id="2.10.25.10:FF:000038">
    <property type="entry name" value="Fibrillin 2"/>
    <property type="match status" value="1"/>
</dbReference>
<dbReference type="PROSITE" id="PS01187">
    <property type="entry name" value="EGF_CA"/>
    <property type="match status" value="1"/>
</dbReference>
<dbReference type="PROSITE" id="PS01186">
    <property type="entry name" value="EGF_2"/>
    <property type="match status" value="1"/>
</dbReference>
<proteinExistence type="predicted"/>
<dbReference type="Pfam" id="PF07645">
    <property type="entry name" value="EGF_CA"/>
    <property type="match status" value="1"/>
</dbReference>
<evidence type="ECO:0000256" key="3">
    <source>
        <dbReference type="ARBA" id="ARBA00022737"/>
    </source>
</evidence>
<dbReference type="AlphaFoldDB" id="A0A0N4VWJ0"/>
<dbReference type="InterPro" id="IPR050751">
    <property type="entry name" value="ECM_structural_protein"/>
</dbReference>
<dbReference type="SUPFAM" id="SSF57196">
    <property type="entry name" value="EGF/Laminin"/>
    <property type="match status" value="1"/>
</dbReference>
<dbReference type="InterPro" id="IPR036880">
    <property type="entry name" value="Kunitz_BPTI_sf"/>
</dbReference>
<dbReference type="SUPFAM" id="SSF57362">
    <property type="entry name" value="BPTI-like"/>
    <property type="match status" value="1"/>
</dbReference>
<sequence>LFGICVDGDCGCIEGFKKLGKICIDINECETPSKCPANSRCVNTMGSYRCDCDAGFSDSGQCVLQKACTDVFDIRYTEEDCNNGVQELRYYFDHETHTCKQFFYGGCVGKSKNIFADAKVREQDLSDENLKV</sequence>
<dbReference type="InterPro" id="IPR000742">
    <property type="entry name" value="EGF"/>
</dbReference>
<comment type="caution">
    <text evidence="5">Lacks conserved residue(s) required for the propagation of feature annotation.</text>
</comment>
<keyword evidence="3" id="KW-0677">Repeat</keyword>
<dbReference type="SMART" id="SM00181">
    <property type="entry name" value="EGF"/>
    <property type="match status" value="1"/>
</dbReference>
<evidence type="ECO:0000313" key="8">
    <source>
        <dbReference type="WBParaSite" id="HPLM_0000166001-mRNA-1"/>
    </source>
</evidence>
<accession>A0A0N4VWJ0</accession>
<dbReference type="Pfam" id="PF00014">
    <property type="entry name" value="Kunitz_BPTI"/>
    <property type="match status" value="1"/>
</dbReference>
<dbReference type="InterPro" id="IPR000152">
    <property type="entry name" value="EGF-type_Asp/Asn_hydroxyl_site"/>
</dbReference>
<evidence type="ECO:0000256" key="2">
    <source>
        <dbReference type="ARBA" id="ARBA00022729"/>
    </source>
</evidence>
<evidence type="ECO:0000256" key="5">
    <source>
        <dbReference type="PROSITE-ProRule" id="PRU00076"/>
    </source>
</evidence>
<name>A0A0N4VWJ0_HAEPC</name>
<dbReference type="InterPro" id="IPR002223">
    <property type="entry name" value="Kunitz_BPTI"/>
</dbReference>
<dbReference type="SMART" id="SM00179">
    <property type="entry name" value="EGF_CA"/>
    <property type="match status" value="1"/>
</dbReference>
<protein>
    <submittedName>
        <fullName evidence="8">EGF-like domain-containing protein</fullName>
    </submittedName>
</protein>
<dbReference type="CDD" id="cd00054">
    <property type="entry name" value="EGF_CA"/>
    <property type="match status" value="1"/>
</dbReference>
<keyword evidence="2" id="KW-0732">Signal</keyword>
<dbReference type="SMART" id="SM00131">
    <property type="entry name" value="KU"/>
    <property type="match status" value="1"/>
</dbReference>
<organism evidence="8">
    <name type="scientific">Haemonchus placei</name>
    <name type="common">Barber's pole worm</name>
    <dbReference type="NCBI Taxonomy" id="6290"/>
    <lineage>
        <taxon>Eukaryota</taxon>
        <taxon>Metazoa</taxon>
        <taxon>Ecdysozoa</taxon>
        <taxon>Nematoda</taxon>
        <taxon>Chromadorea</taxon>
        <taxon>Rhabditida</taxon>
        <taxon>Rhabditina</taxon>
        <taxon>Rhabditomorpha</taxon>
        <taxon>Strongyloidea</taxon>
        <taxon>Trichostrongylidae</taxon>
        <taxon>Haemonchus</taxon>
    </lineage>
</organism>
<reference evidence="8" key="1">
    <citation type="submission" date="2017-02" db="UniProtKB">
        <authorList>
            <consortium name="WormBaseParasite"/>
        </authorList>
    </citation>
    <scope>IDENTIFICATION</scope>
</reference>
<dbReference type="GO" id="GO:0004867">
    <property type="term" value="F:serine-type endopeptidase inhibitor activity"/>
    <property type="evidence" value="ECO:0007669"/>
    <property type="project" value="InterPro"/>
</dbReference>
<dbReference type="Gene3D" id="2.10.25.10">
    <property type="entry name" value="Laminin"/>
    <property type="match status" value="1"/>
</dbReference>
<feature type="domain" description="BPTI/Kunitz inhibitor" evidence="7">
    <location>
        <begin position="68"/>
        <end position="115"/>
    </location>
</feature>
<dbReference type="WBParaSite" id="HPLM_0000166001-mRNA-1">
    <property type="protein sequence ID" value="HPLM_0000166001-mRNA-1"/>
    <property type="gene ID" value="HPLM_0000166001"/>
</dbReference>
<dbReference type="InterPro" id="IPR001881">
    <property type="entry name" value="EGF-like_Ca-bd_dom"/>
</dbReference>
<evidence type="ECO:0000256" key="4">
    <source>
        <dbReference type="ARBA" id="ARBA00023157"/>
    </source>
</evidence>
<dbReference type="PROSITE" id="PS50026">
    <property type="entry name" value="EGF_3"/>
    <property type="match status" value="1"/>
</dbReference>
<keyword evidence="1 5" id="KW-0245">EGF-like domain</keyword>
<evidence type="ECO:0000259" key="7">
    <source>
        <dbReference type="PROSITE" id="PS50279"/>
    </source>
</evidence>
<dbReference type="InterPro" id="IPR018097">
    <property type="entry name" value="EGF_Ca-bd_CS"/>
</dbReference>
<dbReference type="PROSITE" id="PS00010">
    <property type="entry name" value="ASX_HYDROXYL"/>
    <property type="match status" value="1"/>
</dbReference>
<dbReference type="CDD" id="cd00109">
    <property type="entry name" value="Kunitz-type"/>
    <property type="match status" value="1"/>
</dbReference>
<feature type="domain" description="EGF-like" evidence="6">
    <location>
        <begin position="25"/>
        <end position="63"/>
    </location>
</feature>
<dbReference type="PANTHER" id="PTHR24034:SF209">
    <property type="entry name" value="EGF-LIKE DOMAIN-CONTAINING PROTEIN"/>
    <property type="match status" value="1"/>
</dbReference>
<evidence type="ECO:0000259" key="6">
    <source>
        <dbReference type="PROSITE" id="PS50026"/>
    </source>
</evidence>
<dbReference type="Gene3D" id="4.10.410.10">
    <property type="entry name" value="Pancreatic trypsin inhibitor Kunitz domain"/>
    <property type="match status" value="1"/>
</dbReference>